<keyword evidence="7" id="KW-0346">Stress response</keyword>
<dbReference type="GO" id="GO:0016787">
    <property type="term" value="F:hydrolase activity"/>
    <property type="evidence" value="ECO:0007669"/>
    <property type="project" value="UniProtKB-KW"/>
</dbReference>
<dbReference type="SUPFAM" id="SSF54786">
    <property type="entry name" value="YcfA/nrd intein domain"/>
    <property type="match status" value="1"/>
</dbReference>
<evidence type="ECO:0000313" key="9">
    <source>
        <dbReference type="EMBL" id="SCW82820.1"/>
    </source>
</evidence>
<dbReference type="GO" id="GO:0004519">
    <property type="term" value="F:endonuclease activity"/>
    <property type="evidence" value="ECO:0007669"/>
    <property type="project" value="UniProtKB-KW"/>
</dbReference>
<dbReference type="RefSeq" id="WP_090676333.1">
    <property type="nucleotide sequence ID" value="NZ_FMTT01000059.1"/>
</dbReference>
<sequence>MARVEKIIEKMKNRPNGISFTEAAKVLEAHGYKNVRHKGSHYQFRNDAGDVITVKKDNPLKAVYVVDVLERIGR</sequence>
<dbReference type="GO" id="GO:0003729">
    <property type="term" value="F:mRNA binding"/>
    <property type="evidence" value="ECO:0007669"/>
    <property type="project" value="InterPro"/>
</dbReference>
<gene>
    <name evidence="9" type="ORF">SAMN04487970_105911</name>
</gene>
<dbReference type="InterPro" id="IPR038570">
    <property type="entry name" value="HicA_sf"/>
</dbReference>
<evidence type="ECO:0000256" key="5">
    <source>
        <dbReference type="ARBA" id="ARBA00022801"/>
    </source>
</evidence>
<proteinExistence type="inferred from homology"/>
<dbReference type="OrthoDB" id="361893at2"/>
<keyword evidence="2" id="KW-1277">Toxin-antitoxin system</keyword>
<evidence type="ECO:0000256" key="6">
    <source>
        <dbReference type="ARBA" id="ARBA00022884"/>
    </source>
</evidence>
<evidence type="ECO:0000259" key="8">
    <source>
        <dbReference type="PROSITE" id="PS50206"/>
    </source>
</evidence>
<dbReference type="InterPro" id="IPR001763">
    <property type="entry name" value="Rhodanese-like_dom"/>
</dbReference>
<dbReference type="PROSITE" id="PS50206">
    <property type="entry name" value="RHODANESE_3"/>
    <property type="match status" value="1"/>
</dbReference>
<comment type="similarity">
    <text evidence="1">Belongs to the HicA mRNA interferase family.</text>
</comment>
<dbReference type="EMBL" id="FMTT01000059">
    <property type="protein sequence ID" value="SCW82820.1"/>
    <property type="molecule type" value="Genomic_DNA"/>
</dbReference>
<accession>A0A1G4TN22</accession>
<keyword evidence="5" id="KW-0378">Hydrolase</keyword>
<keyword evidence="10" id="KW-1185">Reference proteome</keyword>
<evidence type="ECO:0000256" key="2">
    <source>
        <dbReference type="ARBA" id="ARBA00022649"/>
    </source>
</evidence>
<reference evidence="10" key="1">
    <citation type="submission" date="2016-10" db="EMBL/GenBank/DDBJ databases">
        <authorList>
            <person name="Varghese N."/>
            <person name="Submissions S."/>
        </authorList>
    </citation>
    <scope>NUCLEOTIDE SEQUENCE [LARGE SCALE GENOMIC DNA]</scope>
    <source>
        <strain evidence="10">CGMCC 1.8946</strain>
    </source>
</reference>
<evidence type="ECO:0000256" key="4">
    <source>
        <dbReference type="ARBA" id="ARBA00022759"/>
    </source>
</evidence>
<dbReference type="InterPro" id="IPR012933">
    <property type="entry name" value="HicA_mRNA_interferase"/>
</dbReference>
<dbReference type="Gene3D" id="3.30.920.30">
    <property type="entry name" value="Hypothetical protein"/>
    <property type="match status" value="1"/>
</dbReference>
<dbReference type="STRING" id="624147.SAMN04487970_105911"/>
<evidence type="ECO:0000313" key="10">
    <source>
        <dbReference type="Proteomes" id="UP000198601"/>
    </source>
</evidence>
<evidence type="ECO:0000256" key="7">
    <source>
        <dbReference type="ARBA" id="ARBA00023016"/>
    </source>
</evidence>
<keyword evidence="4" id="KW-0255">Endonuclease</keyword>
<evidence type="ECO:0000256" key="1">
    <source>
        <dbReference type="ARBA" id="ARBA00006620"/>
    </source>
</evidence>
<evidence type="ECO:0000256" key="3">
    <source>
        <dbReference type="ARBA" id="ARBA00022722"/>
    </source>
</evidence>
<keyword evidence="3" id="KW-0540">Nuclease</keyword>
<keyword evidence="6" id="KW-0694">RNA-binding</keyword>
<dbReference type="Proteomes" id="UP000198601">
    <property type="component" value="Unassembled WGS sequence"/>
</dbReference>
<feature type="domain" description="Rhodanese" evidence="8">
    <location>
        <begin position="23"/>
        <end position="53"/>
    </location>
</feature>
<dbReference type="AlphaFoldDB" id="A0A1G4TN22"/>
<protein>
    <submittedName>
        <fullName evidence="9">HicA toxin of toxin-antitoxin</fullName>
    </submittedName>
</protein>
<dbReference type="Pfam" id="PF07927">
    <property type="entry name" value="HicA_toxin"/>
    <property type="match status" value="1"/>
</dbReference>
<name>A0A1G4TN22_9BACL</name>
<organism evidence="9 10">
    <name type="scientific">Paenibacillus tianmuensis</name>
    <dbReference type="NCBI Taxonomy" id="624147"/>
    <lineage>
        <taxon>Bacteria</taxon>
        <taxon>Bacillati</taxon>
        <taxon>Bacillota</taxon>
        <taxon>Bacilli</taxon>
        <taxon>Bacillales</taxon>
        <taxon>Paenibacillaceae</taxon>
        <taxon>Paenibacillus</taxon>
    </lineage>
</organism>